<keyword evidence="10 17" id="KW-0406">Ion transport</keyword>
<evidence type="ECO:0000256" key="11">
    <source>
        <dbReference type="ARBA" id="ARBA00023136"/>
    </source>
</evidence>
<feature type="disulfide bond" evidence="16">
    <location>
        <begin position="994"/>
        <end position="1003"/>
    </location>
</feature>
<dbReference type="GO" id="GO:0005272">
    <property type="term" value="F:sodium channel activity"/>
    <property type="evidence" value="ECO:0007669"/>
    <property type="project" value="UniProtKB-KW"/>
</dbReference>
<sequence length="1593" mass="180092">MILSILSCLFLILLRPSRGQDYCKLAKEYTMTSIAESYDEEYRTALYEDDQMLEKLRALMVIREAACPSEYSFVARFFPFGRPNVPANLHCRVKGGCNDADLEELRRKKSKDFEPPPTTMSIWRQKPRDFERHSRERTTRMLLFCFILSVCPFLCRSQSEDCVYAKSKTVTFLVGEYDCNKDITCGSEDSERMIKDIREYMVIREEACDRKFSDRFFENGRRPIVDPTRFCKPEEKGDCNDSDRATTTTTSTTTTTTTTTSAPTTTQFDYVAMVRQWSRADITREDRAIYKDDKWTMDDLRNFRKSVRLWELICDAEAPKAIWDEDVWTEGKPDPWPHSVAERDGDCPNVEPTTTVASTTAEPIDYVTLVRKWNSSSILAMQKEYEGDAVARSVLKDFRTSVRLWEQICGQEAPAEIWDGQAKPLAWPHRPEDRDGKCPNVVPTTTSTTTTTTTSTTTVETTTLSPGAKHQLDGFKARDCSWHESAYKEHIESGRDYMVDNFRKWAAAYEFVCDVKFPDEWYANGKRPTSELTDEKYKGAKECKESKGTTCPYNPGPSESTTSTTTEDPITPSTTSPATTASVADENIKLVRSWCREKAEKECEKKLEERKAKSIQETVYTEYMRLLVLWETVCEQKLPTGCWGPGKPKLTEEVPAKEIGNCVQTCEESTSTAAPTSSSTTTTSTTTEEEPTTESTTTSFISTLVTLGIVPPTELPTQCGTCNEYAKCEKNSTIPGVCEKCACPLGRKGSCCEEIVDLCAEKETNPCAADTPDMQRTCKVVMPAGNTKCECTPGWIGRNCTEKFDPCEHHKCVNGGKCVDDGVGGYHCDCTWEFKGEYCEMPEPCYPRCKPCTSMAWRCENNSTCWPGLTQQDHDFQCICRKGYKGKYCGEAIPCEAFNPCKNGGDCYREEGRVVCECLSIWTGEFCETFNICHDDKCVNGICNPVNETHFTCSCWRGFTGENCEIRIDLCDTEMPCRHNGSCISKIADYECFCLPGTSGKNCEHNFDDCVDPIRRVKNRCSIRDRKATCIDGIDDFTCECSADWTGKTCSMRMTIWDVVKHFKSYDDNVVNMLEDLMDKPELIKETLPFFLALMSSDNQTDISWDHEDLFTWVTFEGQELDLKKDMVKWNAATLGNCFTFNHDSQPEKMPLRYAGEQEGFRALMRVRQDEYLDWIDTASLLVFVHSSTETIFGESMRFQAMPGGETTIMTSLSSFERLGGKFGRCAKDSSEVDSYYYSGDYVTDGCFRSCYQDAVFNACKCMDPRFPLKEGVTACDLGQRSCVISVTEERGDPSNWPECNCPPPCSNGQYNVKWSYSSFKKEDCLKERSDNSTQQRCLRQGDNALITVYMPHIIQNTFREEPKMDFNKFISMLGGLLGVLCGICIITFVEFVYLIVRLVVSNQDACARSFPCPLKKGSQSVTVKLSFSQFGFIINLLKNNAPYQLQHKLRAENGSTVYCLMAQTRALTRSLQYPVKLGDDLNIAVDLVNNNKVFGKLSLDVTVWTWGGFFKCGWKELPTFNLLSDLDTCDVSLSCSLKKGAGPIKVKPPFSKYGVIISLLKNNAPYQLQYELSDKGGNVVYCLMAQARSLTQ</sequence>
<feature type="disulfide bond" evidence="16">
    <location>
        <begin position="830"/>
        <end position="839"/>
    </location>
</feature>
<dbReference type="InterPro" id="IPR001873">
    <property type="entry name" value="ENaC"/>
</dbReference>
<feature type="transmembrane region" description="Helical" evidence="19">
    <location>
        <begin position="1370"/>
        <end position="1397"/>
    </location>
</feature>
<gene>
    <name evidence="22" type="ORF">QR680_008666</name>
</gene>
<dbReference type="SMART" id="SM00179">
    <property type="entry name" value="EGF_CA"/>
    <property type="match status" value="4"/>
</dbReference>
<feature type="disulfide bond" evidence="16">
    <location>
        <begin position="918"/>
        <end position="927"/>
    </location>
</feature>
<evidence type="ECO:0000256" key="7">
    <source>
        <dbReference type="ARBA" id="ARBA00022737"/>
    </source>
</evidence>
<reference evidence="22" key="1">
    <citation type="submission" date="2023-06" db="EMBL/GenBank/DDBJ databases">
        <title>Genomic analysis of the entomopathogenic nematode Steinernema hermaphroditum.</title>
        <authorList>
            <person name="Schwarz E.M."/>
            <person name="Heppert J.K."/>
            <person name="Baniya A."/>
            <person name="Schwartz H.T."/>
            <person name="Tan C.-H."/>
            <person name="Antoshechkin I."/>
            <person name="Sternberg P.W."/>
            <person name="Goodrich-Blair H."/>
            <person name="Dillman A.R."/>
        </authorList>
    </citation>
    <scope>NUCLEOTIDE SEQUENCE</scope>
    <source>
        <strain evidence="22">PS9179</strain>
        <tissue evidence="22">Whole animal</tissue>
    </source>
</reference>
<evidence type="ECO:0000256" key="14">
    <source>
        <dbReference type="ARBA" id="ARBA00023201"/>
    </source>
</evidence>
<evidence type="ECO:0000256" key="1">
    <source>
        <dbReference type="ARBA" id="ARBA00004141"/>
    </source>
</evidence>
<feature type="chain" id="PRO_5041227504" description="EGF-like domain-containing protein" evidence="20">
    <location>
        <begin position="20"/>
        <end position="1593"/>
    </location>
</feature>
<evidence type="ECO:0000313" key="22">
    <source>
        <dbReference type="EMBL" id="KAK0424418.1"/>
    </source>
</evidence>
<dbReference type="Gene3D" id="1.10.287.820">
    <property type="entry name" value="Acid-sensing ion channel domain"/>
    <property type="match status" value="1"/>
</dbReference>
<feature type="disulfide bond" evidence="16">
    <location>
        <begin position="933"/>
        <end position="943"/>
    </location>
</feature>
<evidence type="ECO:0000256" key="9">
    <source>
        <dbReference type="ARBA" id="ARBA00023053"/>
    </source>
</evidence>
<feature type="disulfide bond" evidence="16">
    <location>
        <begin position="1041"/>
        <end position="1050"/>
    </location>
</feature>
<feature type="disulfide bond" evidence="16">
    <location>
        <begin position="791"/>
        <end position="800"/>
    </location>
</feature>
<feature type="compositionally biased region" description="Low complexity" evidence="18">
    <location>
        <begin position="556"/>
        <end position="582"/>
    </location>
</feature>
<dbReference type="InterPro" id="IPR000742">
    <property type="entry name" value="EGF"/>
</dbReference>
<feature type="domain" description="EGF-like" evidence="21">
    <location>
        <begin position="1006"/>
        <end position="1051"/>
    </location>
</feature>
<evidence type="ECO:0000256" key="16">
    <source>
        <dbReference type="PROSITE-ProRule" id="PRU00076"/>
    </source>
</evidence>
<dbReference type="Gene3D" id="1.10.287.770">
    <property type="entry name" value="YojJ-like"/>
    <property type="match status" value="1"/>
</dbReference>
<protein>
    <recommendedName>
        <fullName evidence="21">EGF-like domain-containing protein</fullName>
    </recommendedName>
</protein>
<dbReference type="PROSITE" id="PS00010">
    <property type="entry name" value="ASX_HYDROXYL"/>
    <property type="match status" value="1"/>
</dbReference>
<feature type="disulfide bond" evidence="16">
    <location>
        <begin position="880"/>
        <end position="889"/>
    </location>
</feature>
<keyword evidence="3 17" id="KW-0813">Transport</keyword>
<dbReference type="Pfam" id="PF00858">
    <property type="entry name" value="ASC"/>
    <property type="match status" value="1"/>
</dbReference>
<keyword evidence="23" id="KW-1185">Reference proteome</keyword>
<feature type="disulfide bond" evidence="16">
    <location>
        <begin position="955"/>
        <end position="964"/>
    </location>
</feature>
<dbReference type="EMBL" id="JAUCMV010000001">
    <property type="protein sequence ID" value="KAK0424418.1"/>
    <property type="molecule type" value="Genomic_DNA"/>
</dbReference>
<comment type="similarity">
    <text evidence="2 17">Belongs to the amiloride-sensitive sodium channel (TC 1.A.6) family.</text>
</comment>
<feature type="compositionally biased region" description="Basic and acidic residues" evidence="18">
    <location>
        <begin position="234"/>
        <end position="244"/>
    </location>
</feature>
<evidence type="ECO:0000256" key="15">
    <source>
        <dbReference type="ARBA" id="ARBA00023303"/>
    </source>
</evidence>
<dbReference type="InterPro" id="IPR051022">
    <property type="entry name" value="Notch_Cell-Fate_Det"/>
</dbReference>
<dbReference type="PRINTS" id="PR01078">
    <property type="entry name" value="AMINACHANNEL"/>
</dbReference>
<keyword evidence="7" id="KW-0677">Repeat</keyword>
<evidence type="ECO:0000259" key="21">
    <source>
        <dbReference type="PROSITE" id="PS50026"/>
    </source>
</evidence>
<feature type="compositionally biased region" description="Low complexity" evidence="18">
    <location>
        <begin position="672"/>
        <end position="686"/>
    </location>
</feature>
<feature type="region of interest" description="Disordered" evidence="18">
    <location>
        <begin position="672"/>
        <end position="698"/>
    </location>
</feature>
<accession>A0AA39IHG5</accession>
<evidence type="ECO:0000256" key="13">
    <source>
        <dbReference type="ARBA" id="ARBA00023180"/>
    </source>
</evidence>
<keyword evidence="15 17" id="KW-0407">Ion channel</keyword>
<dbReference type="GO" id="GO:0005509">
    <property type="term" value="F:calcium ion binding"/>
    <property type="evidence" value="ECO:0007669"/>
    <property type="project" value="InterPro"/>
</dbReference>
<evidence type="ECO:0000256" key="10">
    <source>
        <dbReference type="ARBA" id="ARBA00023065"/>
    </source>
</evidence>
<keyword evidence="5 16" id="KW-0245">EGF-like domain</keyword>
<feature type="region of interest" description="Disordered" evidence="18">
    <location>
        <begin position="429"/>
        <end position="454"/>
    </location>
</feature>
<dbReference type="Gene3D" id="2.10.25.10">
    <property type="entry name" value="Laminin"/>
    <property type="match status" value="5"/>
</dbReference>
<name>A0AA39IHG5_9BILA</name>
<evidence type="ECO:0000256" key="12">
    <source>
        <dbReference type="ARBA" id="ARBA00023157"/>
    </source>
</evidence>
<feature type="domain" description="EGF-like" evidence="21">
    <location>
        <begin position="891"/>
        <end position="928"/>
    </location>
</feature>
<keyword evidence="12 16" id="KW-1015">Disulfide bond</keyword>
<feature type="region of interest" description="Disordered" evidence="18">
    <location>
        <begin position="234"/>
        <end position="261"/>
    </location>
</feature>
<keyword evidence="6 17" id="KW-0812">Transmembrane</keyword>
<dbReference type="PANTHER" id="PTHR24049">
    <property type="entry name" value="CRUMBS FAMILY MEMBER"/>
    <property type="match status" value="1"/>
</dbReference>
<evidence type="ECO:0000256" key="2">
    <source>
        <dbReference type="ARBA" id="ARBA00007193"/>
    </source>
</evidence>
<dbReference type="PROSITE" id="PS50026">
    <property type="entry name" value="EGF_3"/>
    <property type="match status" value="7"/>
</dbReference>
<evidence type="ECO:0000256" key="8">
    <source>
        <dbReference type="ARBA" id="ARBA00022989"/>
    </source>
</evidence>
<evidence type="ECO:0000256" key="6">
    <source>
        <dbReference type="ARBA" id="ARBA00022692"/>
    </source>
</evidence>
<dbReference type="Pfam" id="PF00008">
    <property type="entry name" value="EGF"/>
    <property type="match status" value="1"/>
</dbReference>
<dbReference type="PROSITE" id="PS00022">
    <property type="entry name" value="EGF_1"/>
    <property type="match status" value="7"/>
</dbReference>
<evidence type="ECO:0000256" key="17">
    <source>
        <dbReference type="RuleBase" id="RU000679"/>
    </source>
</evidence>
<evidence type="ECO:0000256" key="20">
    <source>
        <dbReference type="SAM" id="SignalP"/>
    </source>
</evidence>
<evidence type="ECO:0000256" key="3">
    <source>
        <dbReference type="ARBA" id="ARBA00022448"/>
    </source>
</evidence>
<dbReference type="PROSITE" id="PS01186">
    <property type="entry name" value="EGF_2"/>
    <property type="match status" value="3"/>
</dbReference>
<dbReference type="InterPro" id="IPR000152">
    <property type="entry name" value="EGF-type_Asp/Asn_hydroxyl_site"/>
</dbReference>
<proteinExistence type="inferred from homology"/>
<feature type="domain" description="EGF-like" evidence="21">
    <location>
        <begin position="929"/>
        <end position="965"/>
    </location>
</feature>
<feature type="domain" description="EGF-like" evidence="21">
    <location>
        <begin position="850"/>
        <end position="890"/>
    </location>
</feature>
<comment type="caution">
    <text evidence="16">Lacks conserved residue(s) required for the propagation of feature annotation.</text>
</comment>
<feature type="compositionally biased region" description="Low complexity" evidence="18">
    <location>
        <begin position="444"/>
        <end position="454"/>
    </location>
</feature>
<evidence type="ECO:0000256" key="4">
    <source>
        <dbReference type="ARBA" id="ARBA00022461"/>
    </source>
</evidence>
<evidence type="ECO:0000256" key="5">
    <source>
        <dbReference type="ARBA" id="ARBA00022536"/>
    </source>
</evidence>
<dbReference type="SUPFAM" id="SSF57196">
    <property type="entry name" value="EGF/Laminin"/>
    <property type="match status" value="5"/>
</dbReference>
<feature type="signal peptide" evidence="20">
    <location>
        <begin position="1"/>
        <end position="19"/>
    </location>
</feature>
<keyword evidence="14 17" id="KW-0739">Sodium transport</keyword>
<comment type="caution">
    <text evidence="22">The sequence shown here is derived from an EMBL/GenBank/DDBJ whole genome shotgun (WGS) entry which is preliminary data.</text>
</comment>
<organism evidence="22 23">
    <name type="scientific">Steinernema hermaphroditum</name>
    <dbReference type="NCBI Taxonomy" id="289476"/>
    <lineage>
        <taxon>Eukaryota</taxon>
        <taxon>Metazoa</taxon>
        <taxon>Ecdysozoa</taxon>
        <taxon>Nematoda</taxon>
        <taxon>Chromadorea</taxon>
        <taxon>Rhabditida</taxon>
        <taxon>Tylenchina</taxon>
        <taxon>Panagrolaimomorpha</taxon>
        <taxon>Strongyloidoidea</taxon>
        <taxon>Steinernematidae</taxon>
        <taxon>Steinernema</taxon>
    </lineage>
</organism>
<feature type="region of interest" description="Disordered" evidence="18">
    <location>
        <begin position="545"/>
        <end position="582"/>
    </location>
</feature>
<keyword evidence="9" id="KW-0915">Sodium</keyword>
<evidence type="ECO:0000256" key="19">
    <source>
        <dbReference type="SAM" id="Phobius"/>
    </source>
</evidence>
<evidence type="ECO:0000313" key="23">
    <source>
        <dbReference type="Proteomes" id="UP001175271"/>
    </source>
</evidence>
<keyword evidence="20" id="KW-0732">Signal</keyword>
<feature type="compositionally biased region" description="Low complexity" evidence="18">
    <location>
        <begin position="245"/>
        <end position="261"/>
    </location>
</feature>
<keyword evidence="8 19" id="KW-1133">Transmembrane helix</keyword>
<dbReference type="GO" id="GO:0016020">
    <property type="term" value="C:membrane"/>
    <property type="evidence" value="ECO:0007669"/>
    <property type="project" value="UniProtKB-SubCell"/>
</dbReference>
<feature type="domain" description="EGF-like" evidence="21">
    <location>
        <begin position="755"/>
        <end position="801"/>
    </location>
</feature>
<feature type="domain" description="EGF-like" evidence="21">
    <location>
        <begin position="803"/>
        <end position="840"/>
    </location>
</feature>
<dbReference type="SMART" id="SM00181">
    <property type="entry name" value="EGF"/>
    <property type="match status" value="7"/>
</dbReference>
<keyword evidence="4 17" id="KW-0894">Sodium channel</keyword>
<keyword evidence="13" id="KW-0325">Glycoprotein</keyword>
<evidence type="ECO:0000256" key="18">
    <source>
        <dbReference type="SAM" id="MobiDB-lite"/>
    </source>
</evidence>
<keyword evidence="11 19" id="KW-0472">Membrane</keyword>
<feature type="domain" description="EGF-like" evidence="21">
    <location>
        <begin position="967"/>
        <end position="1004"/>
    </location>
</feature>
<dbReference type="InterPro" id="IPR001881">
    <property type="entry name" value="EGF-like_Ca-bd_dom"/>
</dbReference>
<dbReference type="Proteomes" id="UP001175271">
    <property type="component" value="Unassembled WGS sequence"/>
</dbReference>
<dbReference type="CDD" id="cd00054">
    <property type="entry name" value="EGF_CA"/>
    <property type="match status" value="3"/>
</dbReference>
<comment type="subcellular location">
    <subcellularLocation>
        <location evidence="1">Membrane</location>
        <topology evidence="1">Multi-pass membrane protein</topology>
    </subcellularLocation>
</comment>